<comment type="caution">
    <text evidence="2">The sequence shown here is derived from an EMBL/GenBank/DDBJ whole genome shotgun (WGS) entry which is preliminary data.</text>
</comment>
<dbReference type="Gene3D" id="1.10.260.40">
    <property type="entry name" value="lambda repressor-like DNA-binding domains"/>
    <property type="match status" value="1"/>
</dbReference>
<dbReference type="Pfam" id="PF13560">
    <property type="entry name" value="HTH_31"/>
    <property type="match status" value="1"/>
</dbReference>
<dbReference type="PROSITE" id="PS50943">
    <property type="entry name" value="HTH_CROC1"/>
    <property type="match status" value="1"/>
</dbReference>
<dbReference type="SMART" id="SM00530">
    <property type="entry name" value="HTH_XRE"/>
    <property type="match status" value="1"/>
</dbReference>
<evidence type="ECO:0000313" key="2">
    <source>
        <dbReference type="EMBL" id="MFC4867304.1"/>
    </source>
</evidence>
<dbReference type="CDD" id="cd00093">
    <property type="entry name" value="HTH_XRE"/>
    <property type="match status" value="1"/>
</dbReference>
<dbReference type="InterPro" id="IPR010982">
    <property type="entry name" value="Lambda_DNA-bd_dom_sf"/>
</dbReference>
<dbReference type="InterPro" id="IPR043917">
    <property type="entry name" value="DUF5753"/>
</dbReference>
<proteinExistence type="predicted"/>
<evidence type="ECO:0000259" key="1">
    <source>
        <dbReference type="PROSITE" id="PS50943"/>
    </source>
</evidence>
<dbReference type="InterPro" id="IPR001387">
    <property type="entry name" value="Cro/C1-type_HTH"/>
</dbReference>
<evidence type="ECO:0000313" key="3">
    <source>
        <dbReference type="Proteomes" id="UP001595858"/>
    </source>
</evidence>
<sequence>MDPNKDALNEIGRFIRNIRNESDYSSRRLARLAKISQSTLSRIENGSRVEDFSTVEKVVSALPIRSEVAGSLHARIRAAYASNYTRRADSGISLVSDIARGWERSAVTVREFQSGMVPRAVRSPEYAQAADASPSRLVDRIGDEDLDFACVVTEGALRTWPADGAMMLDQLDRVSWACELPNVRLGVVPWSVPLPVMPPHGFAVFDDEAVVVETFTAQMTITEPDAVAAYVDAYAQLEAVAVTGDEARELVERIRRDFEELAH</sequence>
<keyword evidence="3" id="KW-1185">Reference proteome</keyword>
<dbReference type="RefSeq" id="WP_344147001.1">
    <property type="nucleotide sequence ID" value="NZ_BAAAQI010000019.1"/>
</dbReference>
<name>A0ABV9SLT4_9ACTN</name>
<dbReference type="SUPFAM" id="SSF47413">
    <property type="entry name" value="lambda repressor-like DNA-binding domains"/>
    <property type="match status" value="1"/>
</dbReference>
<feature type="domain" description="HTH cro/C1-type" evidence="1">
    <location>
        <begin position="15"/>
        <end position="69"/>
    </location>
</feature>
<protein>
    <submittedName>
        <fullName evidence="2">Scr1 family TA system antitoxin-like transcriptional regulator</fullName>
    </submittedName>
</protein>
<dbReference type="Pfam" id="PF19054">
    <property type="entry name" value="DUF5753"/>
    <property type="match status" value="1"/>
</dbReference>
<reference evidence="3" key="1">
    <citation type="journal article" date="2019" name="Int. J. Syst. Evol. Microbiol.">
        <title>The Global Catalogue of Microorganisms (GCM) 10K type strain sequencing project: providing services to taxonomists for standard genome sequencing and annotation.</title>
        <authorList>
            <consortium name="The Broad Institute Genomics Platform"/>
            <consortium name="The Broad Institute Genome Sequencing Center for Infectious Disease"/>
            <person name="Wu L."/>
            <person name="Ma J."/>
        </authorList>
    </citation>
    <scope>NUCLEOTIDE SEQUENCE [LARGE SCALE GENOMIC DNA]</scope>
    <source>
        <strain evidence="3">CGMCC 4.7304</strain>
    </source>
</reference>
<dbReference type="EMBL" id="JBHSIY010000009">
    <property type="protein sequence ID" value="MFC4867304.1"/>
    <property type="molecule type" value="Genomic_DNA"/>
</dbReference>
<gene>
    <name evidence="2" type="ORF">ACFPCZ_11750</name>
</gene>
<accession>A0ABV9SLT4</accession>
<organism evidence="2 3">
    <name type="scientific">Streptomonospora arabica</name>
    <dbReference type="NCBI Taxonomy" id="412417"/>
    <lineage>
        <taxon>Bacteria</taxon>
        <taxon>Bacillati</taxon>
        <taxon>Actinomycetota</taxon>
        <taxon>Actinomycetes</taxon>
        <taxon>Streptosporangiales</taxon>
        <taxon>Nocardiopsidaceae</taxon>
        <taxon>Streptomonospora</taxon>
    </lineage>
</organism>
<dbReference type="Proteomes" id="UP001595858">
    <property type="component" value="Unassembled WGS sequence"/>
</dbReference>